<evidence type="ECO:0000256" key="1">
    <source>
        <dbReference type="ARBA" id="ARBA00004141"/>
    </source>
</evidence>
<dbReference type="Pfam" id="PF01925">
    <property type="entry name" value="TauE"/>
    <property type="match status" value="1"/>
</dbReference>
<evidence type="ECO:0000313" key="7">
    <source>
        <dbReference type="EMBL" id="HIU52139.1"/>
    </source>
</evidence>
<evidence type="ECO:0000256" key="4">
    <source>
        <dbReference type="ARBA" id="ARBA00022989"/>
    </source>
</evidence>
<feature type="transmembrane region" description="Helical" evidence="6">
    <location>
        <begin position="76"/>
        <end position="99"/>
    </location>
</feature>
<keyword evidence="6" id="KW-1003">Cell membrane</keyword>
<feature type="transmembrane region" description="Helical" evidence="6">
    <location>
        <begin position="51"/>
        <end position="70"/>
    </location>
</feature>
<feature type="transmembrane region" description="Helical" evidence="6">
    <location>
        <begin position="106"/>
        <end position="124"/>
    </location>
</feature>
<evidence type="ECO:0000256" key="2">
    <source>
        <dbReference type="ARBA" id="ARBA00009142"/>
    </source>
</evidence>
<name>A0A9D1M1W3_9FIRM</name>
<dbReference type="PANTHER" id="PTHR43701">
    <property type="entry name" value="MEMBRANE TRANSPORTER PROTEIN MJ0441-RELATED"/>
    <property type="match status" value="1"/>
</dbReference>
<protein>
    <recommendedName>
        <fullName evidence="6">Probable membrane transporter protein</fullName>
    </recommendedName>
</protein>
<reference evidence="7" key="2">
    <citation type="journal article" date="2021" name="PeerJ">
        <title>Extensive microbial diversity within the chicken gut microbiome revealed by metagenomics and culture.</title>
        <authorList>
            <person name="Gilroy R."/>
            <person name="Ravi A."/>
            <person name="Getino M."/>
            <person name="Pursley I."/>
            <person name="Horton D.L."/>
            <person name="Alikhan N.F."/>
            <person name="Baker D."/>
            <person name="Gharbi K."/>
            <person name="Hall N."/>
            <person name="Watson M."/>
            <person name="Adriaenssens E.M."/>
            <person name="Foster-Nyarko E."/>
            <person name="Jarju S."/>
            <person name="Secka A."/>
            <person name="Antonio M."/>
            <person name="Oren A."/>
            <person name="Chaudhuri R.R."/>
            <person name="La Ragione R."/>
            <person name="Hildebrand F."/>
            <person name="Pallen M.J."/>
        </authorList>
    </citation>
    <scope>NUCLEOTIDE SEQUENCE</scope>
    <source>
        <strain evidence="7">CHK195-15760</strain>
    </source>
</reference>
<gene>
    <name evidence="7" type="ORF">IAB70_05960</name>
</gene>
<comment type="caution">
    <text evidence="7">The sequence shown here is derived from an EMBL/GenBank/DDBJ whole genome shotgun (WGS) entry which is preliminary data.</text>
</comment>
<dbReference type="GO" id="GO:0005886">
    <property type="term" value="C:plasma membrane"/>
    <property type="evidence" value="ECO:0007669"/>
    <property type="project" value="UniProtKB-SubCell"/>
</dbReference>
<comment type="subcellular location">
    <subcellularLocation>
        <location evidence="6">Cell membrane</location>
        <topology evidence="6">Multi-pass membrane protein</topology>
    </subcellularLocation>
    <subcellularLocation>
        <location evidence="1">Membrane</location>
        <topology evidence="1">Multi-pass membrane protein</topology>
    </subcellularLocation>
</comment>
<dbReference type="Proteomes" id="UP000824093">
    <property type="component" value="Unassembled WGS sequence"/>
</dbReference>
<dbReference type="InterPro" id="IPR002781">
    <property type="entry name" value="TM_pro_TauE-like"/>
</dbReference>
<keyword evidence="5 6" id="KW-0472">Membrane</keyword>
<evidence type="ECO:0000256" key="5">
    <source>
        <dbReference type="ARBA" id="ARBA00023136"/>
    </source>
</evidence>
<keyword evidence="4 6" id="KW-1133">Transmembrane helix</keyword>
<dbReference type="InterPro" id="IPR051598">
    <property type="entry name" value="TSUP/Inactive_protease-like"/>
</dbReference>
<sequence>MRKKTKNINIMKKQIIIGIMAGVISGFFASGGGMILVPAFVYLLNMGEQKARATSIMAILPMVIVSSIFYMKSDYINWSVALYCAAGGIIGGIIGAKLLKKLPDKILKIIFILFLIYSSVKMIFF</sequence>
<organism evidence="7 8">
    <name type="scientific">Candidatus Merdicola faecigallinarum</name>
    <dbReference type="NCBI Taxonomy" id="2840862"/>
    <lineage>
        <taxon>Bacteria</taxon>
        <taxon>Bacillati</taxon>
        <taxon>Bacillota</taxon>
        <taxon>Clostridia</taxon>
        <taxon>Candidatus Merdicola</taxon>
    </lineage>
</organism>
<accession>A0A9D1M1W3</accession>
<keyword evidence="3 6" id="KW-0812">Transmembrane</keyword>
<evidence type="ECO:0000256" key="6">
    <source>
        <dbReference type="RuleBase" id="RU363041"/>
    </source>
</evidence>
<reference evidence="7" key="1">
    <citation type="submission" date="2020-10" db="EMBL/GenBank/DDBJ databases">
        <authorList>
            <person name="Gilroy R."/>
        </authorList>
    </citation>
    <scope>NUCLEOTIDE SEQUENCE</scope>
    <source>
        <strain evidence="7">CHK195-15760</strain>
    </source>
</reference>
<dbReference type="AlphaFoldDB" id="A0A9D1M1W3"/>
<evidence type="ECO:0000256" key="3">
    <source>
        <dbReference type="ARBA" id="ARBA00022692"/>
    </source>
</evidence>
<proteinExistence type="inferred from homology"/>
<feature type="transmembrane region" description="Helical" evidence="6">
    <location>
        <begin position="15"/>
        <end position="44"/>
    </location>
</feature>
<dbReference type="PANTHER" id="PTHR43701:SF2">
    <property type="entry name" value="MEMBRANE TRANSPORTER PROTEIN YJNA-RELATED"/>
    <property type="match status" value="1"/>
</dbReference>
<comment type="similarity">
    <text evidence="2 6">Belongs to the 4-toluene sulfonate uptake permease (TSUP) (TC 2.A.102) family.</text>
</comment>
<dbReference type="EMBL" id="DVNH01000045">
    <property type="protein sequence ID" value="HIU52139.1"/>
    <property type="molecule type" value="Genomic_DNA"/>
</dbReference>
<evidence type="ECO:0000313" key="8">
    <source>
        <dbReference type="Proteomes" id="UP000824093"/>
    </source>
</evidence>